<feature type="active site" evidence="4">
    <location>
        <position position="38"/>
    </location>
</feature>
<dbReference type="EMBL" id="JBHUMA010000004">
    <property type="protein sequence ID" value="MFD2598030.1"/>
    <property type="molecule type" value="Genomic_DNA"/>
</dbReference>
<evidence type="ECO:0000259" key="6">
    <source>
        <dbReference type="PROSITE" id="PS51160"/>
    </source>
</evidence>
<dbReference type="InterPro" id="IPR020456">
    <property type="entry name" value="Acylphosphatase"/>
</dbReference>
<feature type="domain" description="Acylphosphatase-like" evidence="6">
    <location>
        <begin position="5"/>
        <end position="92"/>
    </location>
</feature>
<dbReference type="PROSITE" id="PS00150">
    <property type="entry name" value="ACYLPHOSPHATASE_1"/>
    <property type="match status" value="1"/>
</dbReference>
<sequence>MEKKQWNIKVMGKVQGVHFRASTKAVADQLGVKGFVVNQSDGSVYLEAIGDSFALDSIKEWCWEGPEHSAVDDVIVEEVAPTKIYTNFEVLKKNK</sequence>
<evidence type="ECO:0000256" key="2">
    <source>
        <dbReference type="ARBA" id="ARBA00012150"/>
    </source>
</evidence>
<accession>A0ABW5NGN0</accession>
<name>A0ABW5NGN0_9SPHI</name>
<organism evidence="7 8">
    <name type="scientific">Sphingobacterium corticis</name>
    <dbReference type="NCBI Taxonomy" id="1812823"/>
    <lineage>
        <taxon>Bacteria</taxon>
        <taxon>Pseudomonadati</taxon>
        <taxon>Bacteroidota</taxon>
        <taxon>Sphingobacteriia</taxon>
        <taxon>Sphingobacteriales</taxon>
        <taxon>Sphingobacteriaceae</taxon>
        <taxon>Sphingobacterium</taxon>
    </lineage>
</organism>
<proteinExistence type="inferred from homology"/>
<dbReference type="PANTHER" id="PTHR47268:SF4">
    <property type="entry name" value="ACYLPHOSPHATASE"/>
    <property type="match status" value="1"/>
</dbReference>
<dbReference type="Gene3D" id="3.30.70.100">
    <property type="match status" value="1"/>
</dbReference>
<feature type="active site" evidence="4">
    <location>
        <position position="20"/>
    </location>
</feature>
<dbReference type="InterPro" id="IPR036046">
    <property type="entry name" value="Acylphosphatase-like_dom_sf"/>
</dbReference>
<comment type="similarity">
    <text evidence="1 5">Belongs to the acylphosphatase family.</text>
</comment>
<protein>
    <recommendedName>
        <fullName evidence="2 4">acylphosphatase</fullName>
        <ecNumber evidence="2 4">3.6.1.7</ecNumber>
    </recommendedName>
</protein>
<dbReference type="InterPro" id="IPR017968">
    <property type="entry name" value="Acylphosphatase_CS"/>
</dbReference>
<gene>
    <name evidence="7" type="ORF">ACFSQ3_03615</name>
</gene>
<dbReference type="InterPro" id="IPR001792">
    <property type="entry name" value="Acylphosphatase-like_dom"/>
</dbReference>
<dbReference type="RefSeq" id="WP_380867550.1">
    <property type="nucleotide sequence ID" value="NZ_JBHUMA010000004.1"/>
</dbReference>
<dbReference type="Proteomes" id="UP001597393">
    <property type="component" value="Unassembled WGS sequence"/>
</dbReference>
<dbReference type="PANTHER" id="PTHR47268">
    <property type="entry name" value="ACYLPHOSPHATASE"/>
    <property type="match status" value="1"/>
</dbReference>
<evidence type="ECO:0000256" key="4">
    <source>
        <dbReference type="PROSITE-ProRule" id="PRU00520"/>
    </source>
</evidence>
<comment type="caution">
    <text evidence="7">The sequence shown here is derived from an EMBL/GenBank/DDBJ whole genome shotgun (WGS) entry which is preliminary data.</text>
</comment>
<dbReference type="SUPFAM" id="SSF54975">
    <property type="entry name" value="Acylphosphatase/BLUF domain-like"/>
    <property type="match status" value="1"/>
</dbReference>
<evidence type="ECO:0000313" key="7">
    <source>
        <dbReference type="EMBL" id="MFD2598030.1"/>
    </source>
</evidence>
<dbReference type="Pfam" id="PF00708">
    <property type="entry name" value="Acylphosphatase"/>
    <property type="match status" value="1"/>
</dbReference>
<dbReference type="EC" id="3.6.1.7" evidence="2 4"/>
<keyword evidence="4" id="KW-0378">Hydrolase</keyword>
<reference evidence="8" key="1">
    <citation type="journal article" date="2019" name="Int. J. Syst. Evol. Microbiol.">
        <title>The Global Catalogue of Microorganisms (GCM) 10K type strain sequencing project: providing services to taxonomists for standard genome sequencing and annotation.</title>
        <authorList>
            <consortium name="The Broad Institute Genomics Platform"/>
            <consortium name="The Broad Institute Genome Sequencing Center for Infectious Disease"/>
            <person name="Wu L."/>
            <person name="Ma J."/>
        </authorList>
    </citation>
    <scope>NUCLEOTIDE SEQUENCE [LARGE SCALE GENOMIC DNA]</scope>
    <source>
        <strain evidence="8">KCTC 42248</strain>
    </source>
</reference>
<evidence type="ECO:0000256" key="5">
    <source>
        <dbReference type="RuleBase" id="RU004168"/>
    </source>
</evidence>
<evidence type="ECO:0000256" key="1">
    <source>
        <dbReference type="ARBA" id="ARBA00005614"/>
    </source>
</evidence>
<comment type="catalytic activity">
    <reaction evidence="3 4">
        <text>an acyl phosphate + H2O = a carboxylate + phosphate + H(+)</text>
        <dbReference type="Rhea" id="RHEA:14965"/>
        <dbReference type="ChEBI" id="CHEBI:15377"/>
        <dbReference type="ChEBI" id="CHEBI:15378"/>
        <dbReference type="ChEBI" id="CHEBI:29067"/>
        <dbReference type="ChEBI" id="CHEBI:43474"/>
        <dbReference type="ChEBI" id="CHEBI:59918"/>
        <dbReference type="EC" id="3.6.1.7"/>
    </reaction>
</comment>
<evidence type="ECO:0000313" key="8">
    <source>
        <dbReference type="Proteomes" id="UP001597393"/>
    </source>
</evidence>
<dbReference type="PROSITE" id="PS51160">
    <property type="entry name" value="ACYLPHOSPHATASE_3"/>
    <property type="match status" value="1"/>
</dbReference>
<evidence type="ECO:0000256" key="3">
    <source>
        <dbReference type="ARBA" id="ARBA00047645"/>
    </source>
</evidence>
<keyword evidence="8" id="KW-1185">Reference proteome</keyword>